<organism evidence="11 12">
    <name type="scientific">Candidatus Korarchaeum cryptofilum</name>
    <dbReference type="NCBI Taxonomy" id="498846"/>
    <lineage>
        <taxon>Archaea</taxon>
        <taxon>Thermoproteota</taxon>
        <taxon>Candidatus Korarchaeia</taxon>
        <taxon>Candidatus Korarchaeales</taxon>
        <taxon>Candidatus Korarchaeaceae</taxon>
        <taxon>Candidatus Korarchaeum</taxon>
    </lineage>
</organism>
<proteinExistence type="inferred from homology"/>
<dbReference type="GeneID" id="6094647"/>
<dbReference type="GO" id="GO:0000177">
    <property type="term" value="C:cytoplasmic exosome (RNase complex)"/>
    <property type="evidence" value="ECO:0007669"/>
    <property type="project" value="TreeGrafter"/>
</dbReference>
<dbReference type="GO" id="GO:0010467">
    <property type="term" value="P:gene expression"/>
    <property type="evidence" value="ECO:0007669"/>
    <property type="project" value="UniProtKB-ARBA"/>
</dbReference>
<evidence type="ECO:0000256" key="4">
    <source>
        <dbReference type="ARBA" id="ARBA00022801"/>
    </source>
</evidence>
<dbReference type="SUPFAM" id="SSF55666">
    <property type="entry name" value="Ribonuclease PH domain 2-like"/>
    <property type="match status" value="1"/>
</dbReference>
<dbReference type="Gene3D" id="3.30.230.70">
    <property type="entry name" value="GHMP Kinase, N-terminal domain"/>
    <property type="match status" value="1"/>
</dbReference>
<accession>A0A3R9RIB1</accession>
<keyword evidence="6 8" id="KW-0269">Exonuclease</keyword>
<dbReference type="FunFam" id="3.30.230.70:FF:000004">
    <property type="entry name" value="Exosome complex component Rrp41"/>
    <property type="match status" value="1"/>
</dbReference>
<reference evidence="11 12" key="1">
    <citation type="submission" date="2018-10" db="EMBL/GenBank/DDBJ databases">
        <title>Co-occurring genomic capacity for anaerobic methane metabolism and dissimilatory sulfite reduction discovered in the Korarchaeota.</title>
        <authorList>
            <person name="Mckay L.J."/>
            <person name="Dlakic M."/>
            <person name="Fields M.W."/>
            <person name="Delmont T.O."/>
            <person name="Eren A.M."/>
            <person name="Jay Z.J."/>
            <person name="Klingelsmith K.B."/>
            <person name="Rusch D.B."/>
            <person name="Inskeep W.P."/>
        </authorList>
    </citation>
    <scope>NUCLEOTIDE SEQUENCE [LARGE SCALE GENOMIC DNA]</scope>
    <source>
        <strain evidence="11 12">WS</strain>
    </source>
</reference>
<evidence type="ECO:0000256" key="3">
    <source>
        <dbReference type="ARBA" id="ARBA00022722"/>
    </source>
</evidence>
<keyword evidence="4 8" id="KW-0378">Hydrolase</keyword>
<evidence type="ECO:0000313" key="12">
    <source>
        <dbReference type="Proteomes" id="UP000278149"/>
    </source>
</evidence>
<dbReference type="GO" id="GO:0000956">
    <property type="term" value="P:nuclear-transcribed mRNA catabolic process"/>
    <property type="evidence" value="ECO:0007669"/>
    <property type="project" value="UniProtKB-ARBA"/>
</dbReference>
<comment type="similarity">
    <text evidence="8">Belongs to the RNase PH family. Rrp41 subfamily.</text>
</comment>
<feature type="domain" description="Exoribonuclease phosphorolytic" evidence="10">
    <location>
        <begin position="159"/>
        <end position="223"/>
    </location>
</feature>
<evidence type="ECO:0000256" key="8">
    <source>
        <dbReference type="HAMAP-Rule" id="MF_00591"/>
    </source>
</evidence>
<feature type="domain" description="Exoribonuclease phosphorolytic" evidence="9">
    <location>
        <begin position="27"/>
        <end position="155"/>
    </location>
</feature>
<evidence type="ECO:0000256" key="1">
    <source>
        <dbReference type="ARBA" id="ARBA00004496"/>
    </source>
</evidence>
<gene>
    <name evidence="8" type="primary">rrp41</name>
    <name evidence="11" type="ORF">D9Q81_06040</name>
</gene>
<evidence type="ECO:0000259" key="9">
    <source>
        <dbReference type="Pfam" id="PF01138"/>
    </source>
</evidence>
<dbReference type="GO" id="GO:0000175">
    <property type="term" value="F:3'-5'-RNA exonuclease activity"/>
    <property type="evidence" value="ECO:0007669"/>
    <property type="project" value="UniProtKB-UniRule"/>
</dbReference>
<comment type="function">
    <text evidence="8">Catalytic component of the exosome, which is a complex involved in RNA degradation. Has 3'-&gt;5' exoribonuclease activity. Can also synthesize heteropolymeric RNA-tails.</text>
</comment>
<dbReference type="OMA" id="RYNMAPF"/>
<dbReference type="InterPro" id="IPR050080">
    <property type="entry name" value="RNase_PH"/>
</dbReference>
<dbReference type="NCBIfam" id="TIGR02065">
    <property type="entry name" value="ECX1"/>
    <property type="match status" value="1"/>
</dbReference>
<dbReference type="Pfam" id="PF01138">
    <property type="entry name" value="RNase_PH"/>
    <property type="match status" value="1"/>
</dbReference>
<evidence type="ECO:0000313" key="11">
    <source>
        <dbReference type="EMBL" id="RSN68414.1"/>
    </source>
</evidence>
<dbReference type="GO" id="GO:0016075">
    <property type="term" value="P:rRNA catabolic process"/>
    <property type="evidence" value="ECO:0007669"/>
    <property type="project" value="TreeGrafter"/>
</dbReference>
<dbReference type="InterPro" id="IPR001247">
    <property type="entry name" value="ExoRNase_PH_dom1"/>
</dbReference>
<comment type="subcellular location">
    <subcellularLocation>
        <location evidence="1 8">Cytoplasm</location>
    </subcellularLocation>
</comment>
<dbReference type="InterPro" id="IPR011807">
    <property type="entry name" value="Rrp41"/>
</dbReference>
<evidence type="ECO:0000256" key="2">
    <source>
        <dbReference type="ARBA" id="ARBA00022490"/>
    </source>
</evidence>
<protein>
    <recommendedName>
        <fullName evidence="8">Exosome complex component Rrp41</fullName>
        <ecNumber evidence="8">3.1.13.-</ecNumber>
    </recommendedName>
</protein>
<keyword evidence="5 8" id="KW-0271">Exosome</keyword>
<dbReference type="SUPFAM" id="SSF54211">
    <property type="entry name" value="Ribosomal protein S5 domain 2-like"/>
    <property type="match status" value="1"/>
</dbReference>
<dbReference type="AlphaFoldDB" id="A0A3R9RIB1"/>
<dbReference type="GO" id="GO:0003723">
    <property type="term" value="F:RNA binding"/>
    <property type="evidence" value="ECO:0007669"/>
    <property type="project" value="TreeGrafter"/>
</dbReference>
<dbReference type="InterPro" id="IPR015847">
    <property type="entry name" value="ExoRNase_PH_dom2"/>
</dbReference>
<comment type="subunit">
    <text evidence="7 8">Component of the archaeal exosome complex. Forms a hexameric ring-like arrangement composed of 3 Rrp41-Rrp42 heterodimers. The hexameric ring associates with a trimer of Rrp4 and/or Csl4 subunits.</text>
</comment>
<evidence type="ECO:0000259" key="10">
    <source>
        <dbReference type="Pfam" id="PF03725"/>
    </source>
</evidence>
<dbReference type="RefSeq" id="WP_012310013.1">
    <property type="nucleotide sequence ID" value="NZ_RCOR01000030.1"/>
</dbReference>
<dbReference type="PANTHER" id="PTHR11953">
    <property type="entry name" value="EXOSOME COMPLEX COMPONENT"/>
    <property type="match status" value="1"/>
</dbReference>
<name>A0A3R9RIB1_9CREN</name>
<dbReference type="PANTHER" id="PTHR11953:SF0">
    <property type="entry name" value="EXOSOME COMPLEX COMPONENT RRP41"/>
    <property type="match status" value="1"/>
</dbReference>
<keyword evidence="3 8" id="KW-0540">Nuclease</keyword>
<dbReference type="EC" id="3.1.13.-" evidence="8"/>
<sequence length="248" mass="27762">MPLYVERKPERLITEEGIRTDGRLPHEMRPIKMMVGVLEKADGSAFVEWGGNRILAAVFGPREVHPKHMVLPDRALIRARYNMAPFSTPERRRPGPDRRSIELSKVIREALKPAIFAENYPGSVIDIFVEVLRSDAGTRVAGINAASLALASAGVAMRGLVSACSVGRVGSFIVVDPNHDEDMWGDSDMPLAMMMESEEITLLQADGTLSEEEFKEALDLGRRAIRFVYEVQKEALKRPYYLVERRVV</sequence>
<dbReference type="Proteomes" id="UP000278149">
    <property type="component" value="Unassembled WGS sequence"/>
</dbReference>
<comment type="caution">
    <text evidence="11">The sequence shown here is derived from an EMBL/GenBank/DDBJ whole genome shotgun (WGS) entry which is preliminary data.</text>
</comment>
<keyword evidence="2 8" id="KW-0963">Cytoplasm</keyword>
<dbReference type="InterPro" id="IPR036345">
    <property type="entry name" value="ExoRNase_PH_dom2_sf"/>
</dbReference>
<dbReference type="EMBL" id="RCOR01000030">
    <property type="protein sequence ID" value="RSN68414.1"/>
    <property type="molecule type" value="Genomic_DNA"/>
</dbReference>
<evidence type="ECO:0000256" key="5">
    <source>
        <dbReference type="ARBA" id="ARBA00022835"/>
    </source>
</evidence>
<evidence type="ECO:0000256" key="6">
    <source>
        <dbReference type="ARBA" id="ARBA00022839"/>
    </source>
</evidence>
<dbReference type="InterPro" id="IPR027408">
    <property type="entry name" value="PNPase/RNase_PH_dom_sf"/>
</dbReference>
<dbReference type="HAMAP" id="MF_00591">
    <property type="entry name" value="Exosome_Rrp41"/>
    <property type="match status" value="1"/>
</dbReference>
<evidence type="ECO:0000256" key="7">
    <source>
        <dbReference type="ARBA" id="ARBA00062149"/>
    </source>
</evidence>
<dbReference type="CDD" id="cd11366">
    <property type="entry name" value="RNase_PH_archRRP41"/>
    <property type="match status" value="1"/>
</dbReference>
<dbReference type="InterPro" id="IPR020568">
    <property type="entry name" value="Ribosomal_Su5_D2-typ_SF"/>
</dbReference>
<dbReference type="Pfam" id="PF03725">
    <property type="entry name" value="RNase_PH_C"/>
    <property type="match status" value="1"/>
</dbReference>